<dbReference type="InterPro" id="IPR009057">
    <property type="entry name" value="Homeodomain-like_sf"/>
</dbReference>
<gene>
    <name evidence="4" type="ORF">G5C51_06475</name>
</gene>
<name>A0A6G4TVK1_9ACTN</name>
<dbReference type="Gene3D" id="1.10.10.60">
    <property type="entry name" value="Homeodomain-like"/>
    <property type="match status" value="1"/>
</dbReference>
<dbReference type="PANTHER" id="PTHR43130">
    <property type="entry name" value="ARAC-FAMILY TRANSCRIPTIONAL REGULATOR"/>
    <property type="match status" value="1"/>
</dbReference>
<dbReference type="Pfam" id="PF12833">
    <property type="entry name" value="HTH_18"/>
    <property type="match status" value="1"/>
</dbReference>
<dbReference type="AlphaFoldDB" id="A0A6G4TVK1"/>
<feature type="domain" description="HTH araC/xylS-type" evidence="3">
    <location>
        <begin position="217"/>
        <end position="315"/>
    </location>
</feature>
<evidence type="ECO:0000313" key="4">
    <source>
        <dbReference type="EMBL" id="NGN63550.1"/>
    </source>
</evidence>
<dbReference type="PROSITE" id="PS01124">
    <property type="entry name" value="HTH_ARAC_FAMILY_2"/>
    <property type="match status" value="1"/>
</dbReference>
<protein>
    <submittedName>
        <fullName evidence="4">Helix-turn-helix domain-containing protein</fullName>
    </submittedName>
</protein>
<accession>A0A6G4TVK1</accession>
<dbReference type="Proteomes" id="UP000481583">
    <property type="component" value="Unassembled WGS sequence"/>
</dbReference>
<dbReference type="SUPFAM" id="SSF46689">
    <property type="entry name" value="Homeodomain-like"/>
    <property type="match status" value="2"/>
</dbReference>
<dbReference type="InterPro" id="IPR018060">
    <property type="entry name" value="HTH_AraC"/>
</dbReference>
<dbReference type="SUPFAM" id="SSF52317">
    <property type="entry name" value="Class I glutamine amidotransferase-like"/>
    <property type="match status" value="1"/>
</dbReference>
<dbReference type="Gene3D" id="3.40.50.880">
    <property type="match status" value="1"/>
</dbReference>
<dbReference type="InterPro" id="IPR052158">
    <property type="entry name" value="INH-QAR"/>
</dbReference>
<dbReference type="RefSeq" id="WP_165233136.1">
    <property type="nucleotide sequence ID" value="NZ_JAAKZV010000016.1"/>
</dbReference>
<keyword evidence="2" id="KW-0804">Transcription</keyword>
<comment type="caution">
    <text evidence="4">The sequence shown here is derived from an EMBL/GenBank/DDBJ whole genome shotgun (WGS) entry which is preliminary data.</text>
</comment>
<dbReference type="SMART" id="SM00342">
    <property type="entry name" value="HTH_ARAC"/>
    <property type="match status" value="1"/>
</dbReference>
<dbReference type="EMBL" id="JAAKZV010000016">
    <property type="protein sequence ID" value="NGN63550.1"/>
    <property type="molecule type" value="Genomic_DNA"/>
</dbReference>
<keyword evidence="5" id="KW-1185">Reference proteome</keyword>
<dbReference type="InterPro" id="IPR029062">
    <property type="entry name" value="Class_I_gatase-like"/>
</dbReference>
<keyword evidence="1" id="KW-0805">Transcription regulation</keyword>
<evidence type="ECO:0000256" key="2">
    <source>
        <dbReference type="ARBA" id="ARBA00023163"/>
    </source>
</evidence>
<evidence type="ECO:0000313" key="5">
    <source>
        <dbReference type="Proteomes" id="UP000481583"/>
    </source>
</evidence>
<sequence>MADETRPHRVALLVSAPLSTFDMAAATMAFTQASTADGRPAYEIEVCTARPGTLAGYEGVEVVVRGGLDTLAEADTVLVSGHAEGPGADETHAALRAAAARGARLASLCGGAVTLAEAGLLPHGSEAAVNWRFADDFRRRFPDIRVRTDILYTETAPYIGSGHGGAADLCFALIRNDYGTAVANDLGRRIIAAPARHASAGQPLPTAAQARSALSLAATRAWASAHLDEPLTLAALARHARTSVRTLSRRWQEETGSSPLRWVLQQRLNLAQELLESTDLTVERIARRTGLGSPDSLRHHLVAATGLTPTGYRKRSASPAPPLPA</sequence>
<proteinExistence type="predicted"/>
<evidence type="ECO:0000259" key="3">
    <source>
        <dbReference type="PROSITE" id="PS01124"/>
    </source>
</evidence>
<dbReference type="GO" id="GO:0003700">
    <property type="term" value="F:DNA-binding transcription factor activity"/>
    <property type="evidence" value="ECO:0007669"/>
    <property type="project" value="InterPro"/>
</dbReference>
<organism evidence="4 5">
    <name type="scientific">Streptomyces coryli</name>
    <dbReference type="NCBI Taxonomy" id="1128680"/>
    <lineage>
        <taxon>Bacteria</taxon>
        <taxon>Bacillati</taxon>
        <taxon>Actinomycetota</taxon>
        <taxon>Actinomycetes</taxon>
        <taxon>Kitasatosporales</taxon>
        <taxon>Streptomycetaceae</taxon>
        <taxon>Streptomyces</taxon>
    </lineage>
</organism>
<evidence type="ECO:0000256" key="1">
    <source>
        <dbReference type="ARBA" id="ARBA00023015"/>
    </source>
</evidence>
<dbReference type="GO" id="GO:0043565">
    <property type="term" value="F:sequence-specific DNA binding"/>
    <property type="evidence" value="ECO:0007669"/>
    <property type="project" value="InterPro"/>
</dbReference>
<dbReference type="PANTHER" id="PTHR43130:SF3">
    <property type="entry name" value="HTH-TYPE TRANSCRIPTIONAL REGULATOR RV1931C"/>
    <property type="match status" value="1"/>
</dbReference>
<reference evidence="4 5" key="1">
    <citation type="submission" date="2020-02" db="EMBL/GenBank/DDBJ databases">
        <title>Whole-genome analyses of novel actinobacteria.</title>
        <authorList>
            <person name="Sahin N."/>
        </authorList>
    </citation>
    <scope>NUCLEOTIDE SEQUENCE [LARGE SCALE GENOMIC DNA]</scope>
    <source>
        <strain evidence="4 5">A7024</strain>
    </source>
</reference>